<dbReference type="Proteomes" id="UP000002499">
    <property type="component" value="Unassembled WGS sequence"/>
</dbReference>
<dbReference type="InterPro" id="IPR051266">
    <property type="entry name" value="CLCR"/>
</dbReference>
<dbReference type="EMBL" id="GL698502">
    <property type="protein sequence ID" value="EFY89235.1"/>
    <property type="molecule type" value="Genomic_DNA"/>
</dbReference>
<reference evidence="3 4" key="1">
    <citation type="journal article" date="2011" name="PLoS Genet.">
        <title>Genome sequencing and comparative transcriptomics of the model entomopathogenic fungi Metarhizium anisopliae and M. acridum.</title>
        <authorList>
            <person name="Gao Q."/>
            <person name="Jin K."/>
            <person name="Ying S.H."/>
            <person name="Zhang Y."/>
            <person name="Xiao G."/>
            <person name="Shang Y."/>
            <person name="Duan Z."/>
            <person name="Hu X."/>
            <person name="Xie X.Q."/>
            <person name="Zhou G."/>
            <person name="Peng G."/>
            <person name="Luo Z."/>
            <person name="Huang W."/>
            <person name="Wang B."/>
            <person name="Fang W."/>
            <person name="Wang S."/>
            <person name="Zhong Y."/>
            <person name="Ma L.J."/>
            <person name="St Leger R.J."/>
            <person name="Zhao G.P."/>
            <person name="Pei Y."/>
            <person name="Feng M.G."/>
            <person name="Xia Y."/>
            <person name="Wang C."/>
        </authorList>
    </citation>
    <scope>NUCLEOTIDE SEQUENCE [LARGE SCALE GENOMIC DNA]</scope>
    <source>
        <strain evidence="3 4">CQMa 102</strain>
    </source>
</reference>
<protein>
    <submittedName>
        <fullName evidence="3">U-box domain-containing protein</fullName>
    </submittedName>
</protein>
<evidence type="ECO:0000313" key="3">
    <source>
        <dbReference type="EMBL" id="EFY89235.1"/>
    </source>
</evidence>
<dbReference type="InterPro" id="IPR032838">
    <property type="entry name" value="Vwaint_dom"/>
</dbReference>
<dbReference type="InterPro" id="IPR002035">
    <property type="entry name" value="VWF_A"/>
</dbReference>
<evidence type="ECO:0000313" key="4">
    <source>
        <dbReference type="Proteomes" id="UP000002499"/>
    </source>
</evidence>
<dbReference type="AlphaFoldDB" id="E9E4M4"/>
<dbReference type="OMA" id="QVCNSFK"/>
<gene>
    <name evidence="3" type="ORF">MAC_04822</name>
</gene>
<dbReference type="STRING" id="655827.E9E4M4"/>
<dbReference type="Pfam" id="PF14624">
    <property type="entry name" value="Vwaint"/>
    <property type="match status" value="1"/>
</dbReference>
<evidence type="ECO:0000259" key="2">
    <source>
        <dbReference type="PROSITE" id="PS50234"/>
    </source>
</evidence>
<dbReference type="Pfam" id="PF13519">
    <property type="entry name" value="VWA_2"/>
    <property type="match status" value="1"/>
</dbReference>
<name>E9E4M4_METAQ</name>
<feature type="region of interest" description="Disordered" evidence="1">
    <location>
        <begin position="519"/>
        <end position="538"/>
    </location>
</feature>
<dbReference type="HOGENOM" id="CLU_013635_0_0_1"/>
<dbReference type="eggNOG" id="ENOG502REND">
    <property type="taxonomic scope" value="Eukaryota"/>
</dbReference>
<dbReference type="Gene3D" id="3.40.50.410">
    <property type="entry name" value="von Willebrand factor, type A domain"/>
    <property type="match status" value="1"/>
</dbReference>
<dbReference type="OrthoDB" id="10264538at2759"/>
<accession>E9E4M4</accession>
<dbReference type="InterPro" id="IPR039510">
    <property type="entry name" value="Vint_dom"/>
</dbReference>
<dbReference type="PROSITE" id="PS50234">
    <property type="entry name" value="VWFA"/>
    <property type="match status" value="1"/>
</dbReference>
<feature type="region of interest" description="Disordered" evidence="1">
    <location>
        <begin position="1"/>
        <end position="25"/>
    </location>
</feature>
<dbReference type="Pfam" id="PF14623">
    <property type="entry name" value="Vint"/>
    <property type="match status" value="1"/>
</dbReference>
<organism evidence="4">
    <name type="scientific">Metarhizium acridum (strain CQMa 102)</name>
    <dbReference type="NCBI Taxonomy" id="655827"/>
    <lineage>
        <taxon>Eukaryota</taxon>
        <taxon>Fungi</taxon>
        <taxon>Dikarya</taxon>
        <taxon>Ascomycota</taxon>
        <taxon>Pezizomycotina</taxon>
        <taxon>Sordariomycetes</taxon>
        <taxon>Hypocreomycetidae</taxon>
        <taxon>Hypocreales</taxon>
        <taxon>Clavicipitaceae</taxon>
        <taxon>Metarhizium</taxon>
    </lineage>
</organism>
<dbReference type="InterPro" id="IPR036465">
    <property type="entry name" value="vWFA_dom_sf"/>
</dbReference>
<keyword evidence="4" id="KW-1185">Reference proteome</keyword>
<feature type="domain" description="VWFA" evidence="2">
    <location>
        <begin position="55"/>
        <end position="261"/>
    </location>
</feature>
<evidence type="ECO:0000256" key="1">
    <source>
        <dbReference type="SAM" id="MobiDB-lite"/>
    </source>
</evidence>
<dbReference type="SMART" id="SM00327">
    <property type="entry name" value="VWA"/>
    <property type="match status" value="1"/>
</dbReference>
<sequence length="757" mass="82559">MPTQRVTIRTARQADDVGPGSTALELHPIPSRRSLVVKVVPPRAPAAQIEHVPCDIVLVLDVSTSMEDDAPVPGEAEETGLTVLDLTKHAALTIIETLNEKDRLGIVSFATNSTIVQTLTHMDISNKEEARRKIKALDPNGSTNLWHGIRDGIQAFEQSSENGNIRAMMVLTDGMPNHMCVSPLLLWAHREHSSNSVDRCPQQGYIPKLKTLSRLPATIHTFGFGYGLRSGLLKSLAEYGHGNYAFIPDAGMIGTVFVHAVANLQATFATAATLTLTYPKYMEIHEVGAQTVVKQLPEEVGTQSSRQMALQIPLGSLQFGQSRDVFLRITESPGENDTKAASCHALVVSATLSYRPANIYGQNMVGTPVVIAARANVFEASSMPDAEIAYHESRAEICSFLPSIFPLGPDFEHRPNLGKHETYKKQLGSLISEIPAKDFADEKNMSLMQDLIGPEPQGQISMAINDIKFLQKWGIHYLPSYYNAHSRQICNSFKDPGPLRYGADSRLFIECRDRLNSAFDNLPPPEPTSNRRYGGHSDSWGNSAPVKMSRYRNASGVCFAGSAPVELGSGRMVHIRRLRRGMKVRTPTGTRKVAMVLKTAVQGETLCRVGSLLVTPWHPISADGKAWGFPAFLADGTVGYTGSVYSVMLQRDGNPRSHALRVAGTWGVTLGHGLTAGNETRSHYFFGDYNRVGKSLVQLGVGELGVVEGRGVDRDASGLVCGFRRAEQPRRLSIEHSGIPPRSIVTHTTQCIGIESA</sequence>
<dbReference type="SUPFAM" id="SSF53300">
    <property type="entry name" value="vWA-like"/>
    <property type="match status" value="1"/>
</dbReference>
<dbReference type="PANTHER" id="PTHR10579:SF156">
    <property type="entry name" value="VWFA DOMAIN-CONTAINING PROTEIN"/>
    <property type="match status" value="1"/>
</dbReference>
<dbReference type="PANTHER" id="PTHR10579">
    <property type="entry name" value="CALCIUM-ACTIVATED CHLORIDE CHANNEL REGULATOR"/>
    <property type="match status" value="1"/>
</dbReference>
<proteinExistence type="predicted"/>
<dbReference type="InParanoid" id="E9E4M4"/>